<keyword evidence="3" id="KW-0677">Repeat</keyword>
<dbReference type="EMBL" id="JAVXUO010002514">
    <property type="protein sequence ID" value="KAK2972555.1"/>
    <property type="molecule type" value="Genomic_DNA"/>
</dbReference>
<dbReference type="PANTHER" id="PTHR48060:SF21">
    <property type="entry name" value="L DOMAIN-LIKE PROTEIN"/>
    <property type="match status" value="1"/>
</dbReference>
<keyword evidence="4" id="KW-0472">Membrane</keyword>
<evidence type="ECO:0000256" key="3">
    <source>
        <dbReference type="ARBA" id="ARBA00022737"/>
    </source>
</evidence>
<evidence type="ECO:0000256" key="1">
    <source>
        <dbReference type="ARBA" id="ARBA00022614"/>
    </source>
</evidence>
<feature type="transmembrane region" description="Helical" evidence="4">
    <location>
        <begin position="58"/>
        <end position="79"/>
    </location>
</feature>
<feature type="transmembrane region" description="Helical" evidence="4">
    <location>
        <begin position="91"/>
        <end position="113"/>
    </location>
</feature>
<feature type="domain" description="Leucine-rich repeat-containing N-terminal plant-type" evidence="5">
    <location>
        <begin position="122"/>
        <end position="154"/>
    </location>
</feature>
<evidence type="ECO:0000313" key="6">
    <source>
        <dbReference type="EMBL" id="KAK2972555.1"/>
    </source>
</evidence>
<dbReference type="Gene3D" id="3.80.10.10">
    <property type="entry name" value="Ribonuclease Inhibitor"/>
    <property type="match status" value="1"/>
</dbReference>
<dbReference type="PANTHER" id="PTHR48060">
    <property type="entry name" value="DNA DAMAGE-REPAIR/TOLERATION PROTEIN DRT100"/>
    <property type="match status" value="1"/>
</dbReference>
<gene>
    <name evidence="6" type="ORF">RJ640_022406</name>
</gene>
<sequence length="195" mass="21690">MTTEVIDANLLGHEGEHYSAKLECGSSIVVLALECVTESPTKGSTRTAYWKSSRKFELSLYLILKQLKVTIIRATVVAFEKFQFDFPFYGIRATVAVYSATAVFLAVIIRFLAVSAVTNITTDEHALLSLKASITTSWSSSTTHICNWTGVICNQHGRVASLNLSNMGLLGTIPPSMGNLSFRRPRQEQFFWRYP</sequence>
<accession>A0AA88U6G6</accession>
<keyword evidence="7" id="KW-1185">Reference proteome</keyword>
<evidence type="ECO:0000313" key="7">
    <source>
        <dbReference type="Proteomes" id="UP001187471"/>
    </source>
</evidence>
<dbReference type="InterPro" id="IPR032675">
    <property type="entry name" value="LRR_dom_sf"/>
</dbReference>
<proteinExistence type="predicted"/>
<dbReference type="Proteomes" id="UP001187471">
    <property type="component" value="Unassembled WGS sequence"/>
</dbReference>
<keyword evidence="4" id="KW-0812">Transmembrane</keyword>
<dbReference type="AlphaFoldDB" id="A0AA88U6G6"/>
<comment type="caution">
    <text evidence="6">The sequence shown here is derived from an EMBL/GenBank/DDBJ whole genome shotgun (WGS) entry which is preliminary data.</text>
</comment>
<evidence type="ECO:0000256" key="4">
    <source>
        <dbReference type="SAM" id="Phobius"/>
    </source>
</evidence>
<keyword evidence="1" id="KW-0433">Leucine-rich repeat</keyword>
<dbReference type="Pfam" id="PF08263">
    <property type="entry name" value="LRRNT_2"/>
    <property type="match status" value="1"/>
</dbReference>
<keyword evidence="4" id="KW-1133">Transmembrane helix</keyword>
<dbReference type="InterPro" id="IPR013210">
    <property type="entry name" value="LRR_N_plant-typ"/>
</dbReference>
<dbReference type="SUPFAM" id="SSF52058">
    <property type="entry name" value="L domain-like"/>
    <property type="match status" value="1"/>
</dbReference>
<keyword evidence="2" id="KW-0732">Signal</keyword>
<dbReference type="InterPro" id="IPR053211">
    <property type="entry name" value="DNA_repair-toleration"/>
</dbReference>
<protein>
    <recommendedName>
        <fullName evidence="5">Leucine-rich repeat-containing N-terminal plant-type domain-containing protein</fullName>
    </recommendedName>
</protein>
<organism evidence="6 7">
    <name type="scientific">Escallonia rubra</name>
    <dbReference type="NCBI Taxonomy" id="112253"/>
    <lineage>
        <taxon>Eukaryota</taxon>
        <taxon>Viridiplantae</taxon>
        <taxon>Streptophyta</taxon>
        <taxon>Embryophyta</taxon>
        <taxon>Tracheophyta</taxon>
        <taxon>Spermatophyta</taxon>
        <taxon>Magnoliopsida</taxon>
        <taxon>eudicotyledons</taxon>
        <taxon>Gunneridae</taxon>
        <taxon>Pentapetalae</taxon>
        <taxon>asterids</taxon>
        <taxon>campanulids</taxon>
        <taxon>Escalloniales</taxon>
        <taxon>Escalloniaceae</taxon>
        <taxon>Escallonia</taxon>
    </lineage>
</organism>
<evidence type="ECO:0000256" key="2">
    <source>
        <dbReference type="ARBA" id="ARBA00022729"/>
    </source>
</evidence>
<reference evidence="6" key="1">
    <citation type="submission" date="2022-12" db="EMBL/GenBank/DDBJ databases">
        <title>Draft genome assemblies for two species of Escallonia (Escalloniales).</title>
        <authorList>
            <person name="Chanderbali A."/>
            <person name="Dervinis C."/>
            <person name="Anghel I."/>
            <person name="Soltis D."/>
            <person name="Soltis P."/>
            <person name="Zapata F."/>
        </authorList>
    </citation>
    <scope>NUCLEOTIDE SEQUENCE</scope>
    <source>
        <strain evidence="6">UCBG92.1500</strain>
        <tissue evidence="6">Leaf</tissue>
    </source>
</reference>
<evidence type="ECO:0000259" key="5">
    <source>
        <dbReference type="Pfam" id="PF08263"/>
    </source>
</evidence>
<name>A0AA88U6G6_9ASTE</name>